<comment type="subcellular location">
    <subcellularLocation>
        <location evidence="1">Vacuole lumen</location>
    </subcellularLocation>
</comment>
<protein>
    <recommendedName>
        <fullName evidence="3">ribonuclease T2</fullName>
        <ecNumber evidence="3">4.6.1.19</ecNumber>
    </recommendedName>
</protein>
<keyword evidence="5" id="KW-1015">Disulfide bond</keyword>
<evidence type="ECO:0000256" key="1">
    <source>
        <dbReference type="ARBA" id="ARBA00004410"/>
    </source>
</evidence>
<dbReference type="CDD" id="cd01061">
    <property type="entry name" value="RNase_T2_euk"/>
    <property type="match status" value="1"/>
</dbReference>
<dbReference type="SUPFAM" id="SSF55895">
    <property type="entry name" value="Ribonuclease Rh-like"/>
    <property type="match status" value="1"/>
</dbReference>
<keyword evidence="4" id="KW-0540">Nuclease</keyword>
<feature type="active site" evidence="7">
    <location>
        <position position="159"/>
    </location>
</feature>
<evidence type="ECO:0000256" key="5">
    <source>
        <dbReference type="ARBA" id="ARBA00023157"/>
    </source>
</evidence>
<evidence type="ECO:0000256" key="8">
    <source>
        <dbReference type="RuleBase" id="RU004328"/>
    </source>
</evidence>
<comment type="function">
    <text evidence="6">Rnase which modulates cell survival under stress conditions. Released from the vacuole to the cytoplasm during stress to promote tRNA and rRNA cleavage and to activate separately a downstream pathway that promotes cell death. Involved in cell size, vacuolar morphology and growth at high temperatures and high salt concentration.</text>
</comment>
<feature type="active site" evidence="7">
    <location>
        <position position="93"/>
    </location>
</feature>
<dbReference type="GO" id="GO:0006401">
    <property type="term" value="P:RNA catabolic process"/>
    <property type="evidence" value="ECO:0007669"/>
    <property type="project" value="UniProtKB-ARBA"/>
</dbReference>
<dbReference type="Gene3D" id="3.90.730.10">
    <property type="entry name" value="Ribonuclease T2-like"/>
    <property type="match status" value="1"/>
</dbReference>
<dbReference type="PROSITE" id="PS00530">
    <property type="entry name" value="RNASE_T2_1"/>
    <property type="match status" value="1"/>
</dbReference>
<dbReference type="GeneID" id="28726094"/>
<evidence type="ECO:0000256" key="9">
    <source>
        <dbReference type="SAM" id="SignalP"/>
    </source>
</evidence>
<feature type="chain" id="PRO_5007066983" description="ribonuclease T2" evidence="9">
    <location>
        <begin position="22"/>
        <end position="298"/>
    </location>
</feature>
<keyword evidence="4" id="KW-0378">Hydrolase</keyword>
<dbReference type="Pfam" id="PF00445">
    <property type="entry name" value="Ribonuclease_T2"/>
    <property type="match status" value="1"/>
</dbReference>
<keyword evidence="4" id="KW-0255">Endonuclease</keyword>
<dbReference type="STRING" id="45286.A0A0X8HWC7"/>
<evidence type="ECO:0000256" key="4">
    <source>
        <dbReference type="ARBA" id="ARBA00022759"/>
    </source>
</evidence>
<dbReference type="GO" id="GO:0033897">
    <property type="term" value="F:ribonuclease T2 activity"/>
    <property type="evidence" value="ECO:0007669"/>
    <property type="project" value="UniProtKB-EC"/>
</dbReference>
<dbReference type="EC" id="4.6.1.19" evidence="3"/>
<dbReference type="GO" id="GO:0003723">
    <property type="term" value="F:RNA binding"/>
    <property type="evidence" value="ECO:0007669"/>
    <property type="project" value="InterPro"/>
</dbReference>
<evidence type="ECO:0000313" key="11">
    <source>
        <dbReference type="Proteomes" id="UP000243052"/>
    </source>
</evidence>
<dbReference type="RefSeq" id="XP_017989728.1">
    <property type="nucleotide sequence ID" value="XM_018134000.1"/>
</dbReference>
<evidence type="ECO:0000256" key="7">
    <source>
        <dbReference type="PIRSR" id="PIRSR633697-1"/>
    </source>
</evidence>
<dbReference type="PANTHER" id="PTHR11240:SF22">
    <property type="entry name" value="RIBONUCLEASE T2"/>
    <property type="match status" value="1"/>
</dbReference>
<comment type="similarity">
    <text evidence="2 8">Belongs to the RNase T2 family.</text>
</comment>
<evidence type="ECO:0000313" key="10">
    <source>
        <dbReference type="EMBL" id="AMD22732.1"/>
    </source>
</evidence>
<dbReference type="InterPro" id="IPR001568">
    <property type="entry name" value="RNase_T2-like"/>
</dbReference>
<dbReference type="GO" id="GO:0005576">
    <property type="term" value="C:extracellular region"/>
    <property type="evidence" value="ECO:0007669"/>
    <property type="project" value="TreeGrafter"/>
</dbReference>
<dbReference type="OrthoDB" id="435754at2759"/>
<dbReference type="GO" id="GO:0005775">
    <property type="term" value="C:vacuolar lumen"/>
    <property type="evidence" value="ECO:0007669"/>
    <property type="project" value="UniProtKB-SubCell"/>
</dbReference>
<dbReference type="PANTHER" id="PTHR11240">
    <property type="entry name" value="RIBONUCLEASE T2"/>
    <property type="match status" value="1"/>
</dbReference>
<dbReference type="InterPro" id="IPR033697">
    <property type="entry name" value="Ribonuclease_T2_eukaryotic"/>
</dbReference>
<name>A0A0X8HWC7_9SACH</name>
<accession>A0A0X8HWC7</accession>
<dbReference type="PROSITE" id="PS00531">
    <property type="entry name" value="RNASE_T2_2"/>
    <property type="match status" value="1"/>
</dbReference>
<dbReference type="EMBL" id="CP014248">
    <property type="protein sequence ID" value="AMD22732.1"/>
    <property type="molecule type" value="Genomic_DNA"/>
</dbReference>
<dbReference type="InterPro" id="IPR018188">
    <property type="entry name" value="RNase_T2_His_AS_1"/>
</dbReference>
<dbReference type="InterPro" id="IPR036430">
    <property type="entry name" value="RNase_T2-like_sf"/>
</dbReference>
<keyword evidence="11" id="KW-1185">Reference proteome</keyword>
<evidence type="ECO:0000256" key="2">
    <source>
        <dbReference type="ARBA" id="ARBA00007469"/>
    </source>
</evidence>
<evidence type="ECO:0000256" key="6">
    <source>
        <dbReference type="ARBA" id="ARBA00025494"/>
    </source>
</evidence>
<gene>
    <name evidence="10" type="ORF">AW171_hschr84784</name>
</gene>
<dbReference type="Proteomes" id="UP000243052">
    <property type="component" value="Chromosome viii"/>
</dbReference>
<feature type="signal peptide" evidence="9">
    <location>
        <begin position="1"/>
        <end position="21"/>
    </location>
</feature>
<feature type="active site" evidence="7">
    <location>
        <position position="163"/>
    </location>
</feature>
<sequence>MQGTIMAATAVMLILKNLSFATAMVAYQSPMSTESKPSVRSHCPLDSPIVCVDKTVGDQDDCCSESRTGLLLLSQQWLDHSIDGGPKDSFTIHGLWPDRCDGTHEIFCSPSQNVHDVRSILMDPMFEDSSYPISGRALLDILNTHWGSLVAKGSLWVHEYNKHGLCLSTISPKCLFSDEKSLSEDARRKESVYHYFRIAYNLFRRVDAYKVLVAANIVPSKDKTYTRQQILDALEADFGFKVSLKCDRRALTEVHYAYHPKGSILDEQFIPTDEVGASTGCPKTGIRWYPKSYKKRRL</sequence>
<reference evidence="10 11" key="1">
    <citation type="submission" date="2016-01" db="EMBL/GenBank/DDBJ databases">
        <title>Genome sequence of the yeast Holleya sinecauda.</title>
        <authorList>
            <person name="Dietrich F.S."/>
        </authorList>
    </citation>
    <scope>NUCLEOTIDE SEQUENCE [LARGE SCALE GENOMIC DNA]</scope>
    <source>
        <strain evidence="10 11">ATCC 58844</strain>
    </source>
</reference>
<evidence type="ECO:0000256" key="3">
    <source>
        <dbReference type="ARBA" id="ARBA00012571"/>
    </source>
</evidence>
<proteinExistence type="inferred from homology"/>
<keyword evidence="9" id="KW-0732">Signal</keyword>
<dbReference type="InterPro" id="IPR033130">
    <property type="entry name" value="RNase_T2_His_AS_2"/>
</dbReference>
<dbReference type="AlphaFoldDB" id="A0A0X8HWC7"/>
<organism evidence="10 11">
    <name type="scientific">Eremothecium sinecaudum</name>
    <dbReference type="NCBI Taxonomy" id="45286"/>
    <lineage>
        <taxon>Eukaryota</taxon>
        <taxon>Fungi</taxon>
        <taxon>Dikarya</taxon>
        <taxon>Ascomycota</taxon>
        <taxon>Saccharomycotina</taxon>
        <taxon>Saccharomycetes</taxon>
        <taxon>Saccharomycetales</taxon>
        <taxon>Saccharomycetaceae</taxon>
        <taxon>Eremothecium</taxon>
    </lineage>
</organism>